<accession>A0A195DGS5</accession>
<evidence type="ECO:0000313" key="1">
    <source>
        <dbReference type="EMBL" id="KYN11659.1"/>
    </source>
</evidence>
<reference evidence="1 2" key="1">
    <citation type="submission" date="2015-09" db="EMBL/GenBank/DDBJ databases">
        <title>Trachymyrmex cornetzi WGS genome.</title>
        <authorList>
            <person name="Nygaard S."/>
            <person name="Hu H."/>
            <person name="Boomsma J."/>
            <person name="Zhang G."/>
        </authorList>
    </citation>
    <scope>NUCLEOTIDE SEQUENCE [LARGE SCALE GENOMIC DNA]</scope>
    <source>
        <strain evidence="1">Tcor2-1</strain>
        <tissue evidence="1">Whole body</tissue>
    </source>
</reference>
<keyword evidence="2" id="KW-1185">Reference proteome</keyword>
<protein>
    <submittedName>
        <fullName evidence="1">Uncharacterized protein</fullName>
    </submittedName>
</protein>
<sequence>MIISVAREVNICQPLSPVCWRMWLTRCSFLVNDLEQKPHRCGDSPVCWRTWFRRCSFRVNVFEQKSQRCGVSPVCHIMWFVKCSFLVNDLPAYRSVEQKKSIENRCASLDCNTRRRRFILYITLFYRHITNRMIGTIPRHVVVRN</sequence>
<dbReference type="AlphaFoldDB" id="A0A195DGS5"/>
<dbReference type="EMBL" id="KQ980903">
    <property type="protein sequence ID" value="KYN11659.1"/>
    <property type="molecule type" value="Genomic_DNA"/>
</dbReference>
<name>A0A195DGS5_9HYME</name>
<organism evidence="1 2">
    <name type="scientific">Trachymyrmex cornetzi</name>
    <dbReference type="NCBI Taxonomy" id="471704"/>
    <lineage>
        <taxon>Eukaryota</taxon>
        <taxon>Metazoa</taxon>
        <taxon>Ecdysozoa</taxon>
        <taxon>Arthropoda</taxon>
        <taxon>Hexapoda</taxon>
        <taxon>Insecta</taxon>
        <taxon>Pterygota</taxon>
        <taxon>Neoptera</taxon>
        <taxon>Endopterygota</taxon>
        <taxon>Hymenoptera</taxon>
        <taxon>Apocrita</taxon>
        <taxon>Aculeata</taxon>
        <taxon>Formicoidea</taxon>
        <taxon>Formicidae</taxon>
        <taxon>Myrmicinae</taxon>
        <taxon>Trachymyrmex</taxon>
    </lineage>
</organism>
<proteinExistence type="predicted"/>
<evidence type="ECO:0000313" key="2">
    <source>
        <dbReference type="Proteomes" id="UP000078492"/>
    </source>
</evidence>
<gene>
    <name evidence="1" type="ORF">ALC57_16248</name>
</gene>
<dbReference type="Proteomes" id="UP000078492">
    <property type="component" value="Unassembled WGS sequence"/>
</dbReference>